<organism evidence="1 2">
    <name type="scientific">Zymoseptoria tritici (strain CBS 115943 / IPO323)</name>
    <name type="common">Speckled leaf blotch fungus</name>
    <name type="synonym">Septoria tritici</name>
    <dbReference type="NCBI Taxonomy" id="336722"/>
    <lineage>
        <taxon>Eukaryota</taxon>
        <taxon>Fungi</taxon>
        <taxon>Dikarya</taxon>
        <taxon>Ascomycota</taxon>
        <taxon>Pezizomycotina</taxon>
        <taxon>Dothideomycetes</taxon>
        <taxon>Dothideomycetidae</taxon>
        <taxon>Mycosphaerellales</taxon>
        <taxon>Mycosphaerellaceae</taxon>
        <taxon>Zymoseptoria</taxon>
    </lineage>
</organism>
<dbReference type="GO" id="GO:0006801">
    <property type="term" value="P:superoxide metabolic process"/>
    <property type="evidence" value="ECO:0007669"/>
    <property type="project" value="InterPro"/>
</dbReference>
<dbReference type="Proteomes" id="UP000008062">
    <property type="component" value="Chromosome 20"/>
</dbReference>
<dbReference type="SUPFAM" id="SSF49329">
    <property type="entry name" value="Cu,Zn superoxide dismutase-like"/>
    <property type="match status" value="1"/>
</dbReference>
<dbReference type="AlphaFoldDB" id="F9XS07"/>
<sequence length="77" mass="8141">AVAIHRGDSNVKGTVTFERTSGKAARAPSHETSLAIIPTPSAMIHAFGDNTNGCTGAGPHFNASYLAWCLRSKQRCQ</sequence>
<evidence type="ECO:0000313" key="2">
    <source>
        <dbReference type="Proteomes" id="UP000008062"/>
    </source>
</evidence>
<accession>F9XS07</accession>
<evidence type="ECO:0008006" key="3">
    <source>
        <dbReference type="Google" id="ProtNLM"/>
    </source>
</evidence>
<protein>
    <recommendedName>
        <fullName evidence="3">Superoxide dismutase copper/zinc binding domain-containing protein</fullName>
    </recommendedName>
</protein>
<gene>
    <name evidence="1" type="ORF">MYCGRDRAFT_51788</name>
</gene>
<dbReference type="GO" id="GO:0046872">
    <property type="term" value="F:metal ion binding"/>
    <property type="evidence" value="ECO:0007669"/>
    <property type="project" value="InterPro"/>
</dbReference>
<dbReference type="Gene3D" id="2.60.40.200">
    <property type="entry name" value="Superoxide dismutase, copper/zinc binding domain"/>
    <property type="match status" value="1"/>
</dbReference>
<dbReference type="OrthoDB" id="2015551at2759"/>
<dbReference type="RefSeq" id="XP_003846988.1">
    <property type="nucleotide sequence ID" value="XM_003846940.1"/>
</dbReference>
<dbReference type="InParanoid" id="F9XS07"/>
<dbReference type="GeneID" id="13396699"/>
<keyword evidence="2" id="KW-1185">Reference proteome</keyword>
<dbReference type="InterPro" id="IPR036423">
    <property type="entry name" value="SOD-like_Cu/Zn_dom_sf"/>
</dbReference>
<evidence type="ECO:0000313" key="1">
    <source>
        <dbReference type="EMBL" id="EGP81964.1"/>
    </source>
</evidence>
<proteinExistence type="predicted"/>
<dbReference type="KEGG" id="ztr:MYCGRDRAFT_51788"/>
<feature type="non-terminal residue" evidence="1">
    <location>
        <position position="1"/>
    </location>
</feature>
<dbReference type="HOGENOM" id="CLU_2644918_0_0_1"/>
<name>F9XS07_ZYMTI</name>
<reference evidence="1 2" key="1">
    <citation type="journal article" date="2011" name="PLoS Genet.">
        <title>Finished genome of the fungal wheat pathogen Mycosphaerella graminicola reveals dispensome structure, chromosome plasticity, and stealth pathogenesis.</title>
        <authorList>
            <person name="Goodwin S.B."/>
            <person name="Ben M'barek S."/>
            <person name="Dhillon B."/>
            <person name="Wittenberg A.H.J."/>
            <person name="Crane C.F."/>
            <person name="Hane J.K."/>
            <person name="Foster A.J."/>
            <person name="Van der Lee T.A.J."/>
            <person name="Grimwood J."/>
            <person name="Aerts A."/>
            <person name="Antoniw J."/>
            <person name="Bailey A."/>
            <person name="Bluhm B."/>
            <person name="Bowler J."/>
            <person name="Bristow J."/>
            <person name="van der Burgt A."/>
            <person name="Canto-Canche B."/>
            <person name="Churchill A.C.L."/>
            <person name="Conde-Ferraez L."/>
            <person name="Cools H.J."/>
            <person name="Coutinho P.M."/>
            <person name="Csukai M."/>
            <person name="Dehal P."/>
            <person name="De Wit P."/>
            <person name="Donzelli B."/>
            <person name="van de Geest H.C."/>
            <person name="van Ham R.C.H.J."/>
            <person name="Hammond-Kosack K.E."/>
            <person name="Henrissat B."/>
            <person name="Kilian A."/>
            <person name="Kobayashi A.K."/>
            <person name="Koopmann E."/>
            <person name="Kourmpetis Y."/>
            <person name="Kuzniar A."/>
            <person name="Lindquist E."/>
            <person name="Lombard V."/>
            <person name="Maliepaard C."/>
            <person name="Martins N."/>
            <person name="Mehrabi R."/>
            <person name="Nap J.P.H."/>
            <person name="Ponomarenko A."/>
            <person name="Rudd J.J."/>
            <person name="Salamov A."/>
            <person name="Schmutz J."/>
            <person name="Schouten H.J."/>
            <person name="Shapiro H."/>
            <person name="Stergiopoulos I."/>
            <person name="Torriani S.F.F."/>
            <person name="Tu H."/>
            <person name="de Vries R.P."/>
            <person name="Waalwijk C."/>
            <person name="Ware S.B."/>
            <person name="Wiebenga A."/>
            <person name="Zwiers L.-H."/>
            <person name="Oliver R.P."/>
            <person name="Grigoriev I.V."/>
            <person name="Kema G.H.J."/>
        </authorList>
    </citation>
    <scope>NUCLEOTIDE SEQUENCE [LARGE SCALE GENOMIC DNA]</scope>
    <source>
        <strain evidence="2">CBS 115943 / IPO323</strain>
    </source>
</reference>
<dbReference type="EMBL" id="CM001215">
    <property type="protein sequence ID" value="EGP81964.1"/>
    <property type="molecule type" value="Genomic_DNA"/>
</dbReference>
<dbReference type="STRING" id="336722.F9XS07"/>